<dbReference type="PROSITE" id="PS51384">
    <property type="entry name" value="FAD_FR"/>
    <property type="match status" value="1"/>
</dbReference>
<keyword evidence="11" id="KW-0411">Iron-sulfur</keyword>
<dbReference type="InterPro" id="IPR017938">
    <property type="entry name" value="Riboflavin_synthase-like_b-brl"/>
</dbReference>
<reference evidence="15" key="1">
    <citation type="submission" date="2021-01" db="EMBL/GenBank/DDBJ databases">
        <title>Whole genome shotgun sequence of Rugosimonospora africana NBRC 104875.</title>
        <authorList>
            <person name="Komaki H."/>
            <person name="Tamura T."/>
        </authorList>
    </citation>
    <scope>NUCLEOTIDE SEQUENCE</scope>
    <source>
        <strain evidence="15">NBRC 104875</strain>
    </source>
</reference>
<dbReference type="PANTHER" id="PTHR47354:SF8">
    <property type="entry name" value="1,2-PHENYLACETYL-COA EPOXIDASE, SUBUNIT E"/>
    <property type="match status" value="1"/>
</dbReference>
<keyword evidence="8 13" id="KW-1133">Transmembrane helix</keyword>
<keyword evidence="4 13" id="KW-0812">Transmembrane</keyword>
<dbReference type="Gene3D" id="2.40.30.10">
    <property type="entry name" value="Translation factors"/>
    <property type="match status" value="1"/>
</dbReference>
<comment type="caution">
    <text evidence="15">The sequence shown here is derived from an EMBL/GenBank/DDBJ whole genome shotgun (WGS) entry which is preliminary data.</text>
</comment>
<dbReference type="GO" id="GO:0016491">
    <property type="term" value="F:oxidoreductase activity"/>
    <property type="evidence" value="ECO:0007669"/>
    <property type="project" value="UniProtKB-KW"/>
</dbReference>
<evidence type="ECO:0000256" key="2">
    <source>
        <dbReference type="ARBA" id="ARBA00004141"/>
    </source>
</evidence>
<keyword evidence="5" id="KW-0001">2Fe-2S</keyword>
<evidence type="ECO:0000256" key="7">
    <source>
        <dbReference type="ARBA" id="ARBA00022827"/>
    </source>
</evidence>
<dbReference type="SUPFAM" id="SSF63380">
    <property type="entry name" value="Riboflavin synthase domain-like"/>
    <property type="match status" value="1"/>
</dbReference>
<evidence type="ECO:0000256" key="10">
    <source>
        <dbReference type="ARBA" id="ARBA00023004"/>
    </source>
</evidence>
<gene>
    <name evidence="15" type="ORF">Raf01_96870</name>
</gene>
<keyword evidence="6" id="KW-0479">Metal-binding</keyword>
<evidence type="ECO:0000256" key="3">
    <source>
        <dbReference type="ARBA" id="ARBA00022630"/>
    </source>
</evidence>
<protein>
    <submittedName>
        <fullName evidence="15">Ferric reductase</fullName>
    </submittedName>
</protein>
<dbReference type="GO" id="GO:0050660">
    <property type="term" value="F:flavin adenine dinucleotide binding"/>
    <property type="evidence" value="ECO:0007669"/>
    <property type="project" value="TreeGrafter"/>
</dbReference>
<dbReference type="InterPro" id="IPR050415">
    <property type="entry name" value="MRET"/>
</dbReference>
<accession>A0A8J3R571</accession>
<keyword evidence="3" id="KW-0285">Flavoprotein</keyword>
<dbReference type="Pfam" id="PF00175">
    <property type="entry name" value="NAD_binding_1"/>
    <property type="match status" value="1"/>
</dbReference>
<evidence type="ECO:0000256" key="5">
    <source>
        <dbReference type="ARBA" id="ARBA00022714"/>
    </source>
</evidence>
<sequence length="477" mass="54087">MGSPELPASRARDRARSAPQALHHEYVGDWGFRPIVPTQIGRGGRTFLVVVFWFMLVASVELWWLDTPARSIHGAGAMMTEGGRITGMVAGFLLLAQVLAMSRVRWLERWIGAHDLLTWHRELGAGLLILVLAHVVLITFGYASESGVSVFAETDSIWHTLVAMISAYIATAILVAVALLSIRKLRRRMPYELWYYLHLAGYLVLLLSYGHQFADGQELSKGGFGHWYWVCLYLFVVACLIQGRIIGPITLNLRHRLRVAQVVQESNEMVSIYIEGRRLEDLDVQAGQYFRWRFLARGCWWQAHPFSLSAAPNGRWLRLTVKSAGNHTSDLQNLRPGVRVFAEGPWGIFTAEHRRRPAAMLIAGGSGIAPIRALMEELPTGMIVLYRARSLDEIVFRDELEWLAEQRQATLRYVLGSRDDPEPRRAFSPDGMREIAPDLRRRDVYLCGPPGIVDASMAALRRLRVPRRQIHMDPFEF</sequence>
<dbReference type="Pfam" id="PF01794">
    <property type="entry name" value="Ferric_reduct"/>
    <property type="match status" value="1"/>
</dbReference>
<keyword evidence="9" id="KW-0560">Oxidoreductase</keyword>
<feature type="domain" description="FAD-binding FR-type" evidence="14">
    <location>
        <begin position="252"/>
        <end position="352"/>
    </location>
</feature>
<comment type="cofactor">
    <cofactor evidence="1">
        <name>FAD</name>
        <dbReference type="ChEBI" id="CHEBI:57692"/>
    </cofactor>
</comment>
<dbReference type="InterPro" id="IPR013130">
    <property type="entry name" value="Fe3_Rdtase_TM_dom"/>
</dbReference>
<evidence type="ECO:0000256" key="13">
    <source>
        <dbReference type="SAM" id="Phobius"/>
    </source>
</evidence>
<evidence type="ECO:0000256" key="4">
    <source>
        <dbReference type="ARBA" id="ARBA00022692"/>
    </source>
</evidence>
<evidence type="ECO:0000256" key="12">
    <source>
        <dbReference type="ARBA" id="ARBA00023136"/>
    </source>
</evidence>
<keyword evidence="12 13" id="KW-0472">Membrane</keyword>
<feature type="transmembrane region" description="Helical" evidence="13">
    <location>
        <begin position="226"/>
        <end position="246"/>
    </location>
</feature>
<feature type="transmembrane region" description="Helical" evidence="13">
    <location>
        <begin position="123"/>
        <end position="144"/>
    </location>
</feature>
<evidence type="ECO:0000256" key="8">
    <source>
        <dbReference type="ARBA" id="ARBA00022989"/>
    </source>
</evidence>
<evidence type="ECO:0000259" key="14">
    <source>
        <dbReference type="PROSITE" id="PS51384"/>
    </source>
</evidence>
<feature type="transmembrane region" description="Helical" evidence="13">
    <location>
        <begin position="47"/>
        <end position="65"/>
    </location>
</feature>
<keyword evidence="10" id="KW-0408">Iron</keyword>
<comment type="subcellular location">
    <subcellularLocation>
        <location evidence="2">Membrane</location>
        <topology evidence="2">Multi-pass membrane protein</topology>
    </subcellularLocation>
</comment>
<dbReference type="InterPro" id="IPR013112">
    <property type="entry name" value="FAD-bd_8"/>
</dbReference>
<dbReference type="CDD" id="cd06198">
    <property type="entry name" value="FNR_like_3"/>
    <property type="match status" value="1"/>
</dbReference>
<dbReference type="InterPro" id="IPR001433">
    <property type="entry name" value="OxRdtase_FAD/NAD-bd"/>
</dbReference>
<dbReference type="Gene3D" id="3.40.50.80">
    <property type="entry name" value="Nucleotide-binding domain of ferredoxin-NADP reductase (FNR) module"/>
    <property type="match status" value="1"/>
</dbReference>
<dbReference type="PRINTS" id="PR00410">
    <property type="entry name" value="PHEHYDRXLASE"/>
</dbReference>
<evidence type="ECO:0000313" key="16">
    <source>
        <dbReference type="Proteomes" id="UP000642748"/>
    </source>
</evidence>
<name>A0A8J3R571_9ACTN</name>
<dbReference type="PANTHER" id="PTHR47354">
    <property type="entry name" value="NADH OXIDOREDUCTASE HCR"/>
    <property type="match status" value="1"/>
</dbReference>
<organism evidence="15 16">
    <name type="scientific">Rugosimonospora africana</name>
    <dbReference type="NCBI Taxonomy" id="556532"/>
    <lineage>
        <taxon>Bacteria</taxon>
        <taxon>Bacillati</taxon>
        <taxon>Actinomycetota</taxon>
        <taxon>Actinomycetes</taxon>
        <taxon>Micromonosporales</taxon>
        <taxon>Micromonosporaceae</taxon>
        <taxon>Rugosimonospora</taxon>
    </lineage>
</organism>
<evidence type="ECO:0000313" key="15">
    <source>
        <dbReference type="EMBL" id="GIH21515.1"/>
    </source>
</evidence>
<evidence type="ECO:0000256" key="6">
    <source>
        <dbReference type="ARBA" id="ARBA00022723"/>
    </source>
</evidence>
<dbReference type="GO" id="GO:0051537">
    <property type="term" value="F:2 iron, 2 sulfur cluster binding"/>
    <property type="evidence" value="ECO:0007669"/>
    <property type="project" value="UniProtKB-KW"/>
</dbReference>
<dbReference type="GO" id="GO:0046872">
    <property type="term" value="F:metal ion binding"/>
    <property type="evidence" value="ECO:0007669"/>
    <property type="project" value="UniProtKB-KW"/>
</dbReference>
<evidence type="ECO:0000256" key="1">
    <source>
        <dbReference type="ARBA" id="ARBA00001974"/>
    </source>
</evidence>
<dbReference type="AlphaFoldDB" id="A0A8J3R571"/>
<dbReference type="EMBL" id="BONZ01000136">
    <property type="protein sequence ID" value="GIH21515.1"/>
    <property type="molecule type" value="Genomic_DNA"/>
</dbReference>
<dbReference type="GO" id="GO:0016020">
    <property type="term" value="C:membrane"/>
    <property type="evidence" value="ECO:0007669"/>
    <property type="project" value="UniProtKB-SubCell"/>
</dbReference>
<feature type="transmembrane region" description="Helical" evidence="13">
    <location>
        <begin position="85"/>
        <end position="102"/>
    </location>
</feature>
<keyword evidence="16" id="KW-1185">Reference proteome</keyword>
<dbReference type="SUPFAM" id="SSF52343">
    <property type="entry name" value="Ferredoxin reductase-like, C-terminal NADP-linked domain"/>
    <property type="match status" value="1"/>
</dbReference>
<evidence type="ECO:0000256" key="11">
    <source>
        <dbReference type="ARBA" id="ARBA00023014"/>
    </source>
</evidence>
<proteinExistence type="predicted"/>
<feature type="transmembrane region" description="Helical" evidence="13">
    <location>
        <begin position="193"/>
        <end position="214"/>
    </location>
</feature>
<feature type="transmembrane region" description="Helical" evidence="13">
    <location>
        <begin position="156"/>
        <end position="181"/>
    </location>
</feature>
<dbReference type="Pfam" id="PF08022">
    <property type="entry name" value="FAD_binding_8"/>
    <property type="match status" value="1"/>
</dbReference>
<evidence type="ECO:0000256" key="9">
    <source>
        <dbReference type="ARBA" id="ARBA00023002"/>
    </source>
</evidence>
<dbReference type="InterPro" id="IPR039261">
    <property type="entry name" value="FNR_nucleotide-bd"/>
</dbReference>
<dbReference type="Proteomes" id="UP000642748">
    <property type="component" value="Unassembled WGS sequence"/>
</dbReference>
<dbReference type="InterPro" id="IPR017927">
    <property type="entry name" value="FAD-bd_FR_type"/>
</dbReference>
<keyword evidence="7" id="KW-0274">FAD</keyword>